<organism evidence="1">
    <name type="scientific">Thiolapillus brandeum</name>
    <dbReference type="NCBI Taxonomy" id="1076588"/>
    <lineage>
        <taxon>Bacteria</taxon>
        <taxon>Pseudomonadati</taxon>
        <taxon>Pseudomonadota</taxon>
        <taxon>Gammaproteobacteria</taxon>
        <taxon>Chromatiales</taxon>
        <taxon>Sedimenticolaceae</taxon>
        <taxon>Thiolapillus</taxon>
    </lineage>
</organism>
<name>A0A831RZP2_9GAMM</name>
<evidence type="ECO:0000313" key="1">
    <source>
        <dbReference type="EMBL" id="HEC07919.1"/>
    </source>
</evidence>
<dbReference type="Proteomes" id="UP000886339">
    <property type="component" value="Unassembled WGS sequence"/>
</dbReference>
<reference evidence="1" key="1">
    <citation type="journal article" date="2020" name="mSystems">
        <title>Genome- and Community-Level Interaction Insights into Carbon Utilization and Element Cycling Functions of Hydrothermarchaeota in Hydrothermal Sediment.</title>
        <authorList>
            <person name="Zhou Z."/>
            <person name="Liu Y."/>
            <person name="Xu W."/>
            <person name="Pan J."/>
            <person name="Luo Z.H."/>
            <person name="Li M."/>
        </authorList>
    </citation>
    <scope>NUCLEOTIDE SEQUENCE [LARGE SCALE GENOMIC DNA]</scope>
    <source>
        <strain evidence="1">HyVt-458</strain>
    </source>
</reference>
<proteinExistence type="predicted"/>
<gene>
    <name evidence="1" type="ORF">ENJ12_13770</name>
</gene>
<dbReference type="SUPFAM" id="SSF82171">
    <property type="entry name" value="DPP6 N-terminal domain-like"/>
    <property type="match status" value="1"/>
</dbReference>
<dbReference type="AlphaFoldDB" id="A0A831RZP2"/>
<sequence length="570" mass="62166">MLFLIFAMSCTQAAAYNFYANYEVLFNGYDYFSGDAYPHFVIKAARMSGDGSRIAFAGGRFIDGATTVDYKLFIVDFNGDNLVEIPLPTDTKIEDIAINDDGSRFFFSTPWWQAKIYKVDITENPVIAQLTDIINLNDFPGKADYTMPIRTTARGDWIYFTRRHASSGGGGILRLPHTGTGTAEIVVDDTQVPVQGGNTGWEVERFDISDDGSSILFSLEGYRNADSNLISKRGWFTKTATGFHQLTPTDKAALEQGLISGNGEKVVFTDYSNEYQYISANTDGSSRVEFQDRGYNNVVGMLTFDGNKMFYADHVAKTGRIANTDGSGGMHPLPSHDVNSIAVDVDAFPQISNNASRVSFVNNSQLYAGIFNPDIHWVSKAPSIPTMNFDPLYMFEEADAQVKLTTQPVGKAAAVSRVSLNNIHQGKFYSWDGLSYGFARHPVDSGTGPDLVADDGIYSAIAAKASHYTGPETYATVAHLGVMDELGNLTVADKTLWRSTPDPVCIEPLTVLSNFTTIYVATLCSSSDLISFVSTILLDGRFLTIVSPVTTLGNGFSVKSGAILRVLPAK</sequence>
<accession>A0A831RZP2</accession>
<dbReference type="Gene3D" id="2.120.10.30">
    <property type="entry name" value="TolB, C-terminal domain"/>
    <property type="match status" value="1"/>
</dbReference>
<dbReference type="InterPro" id="IPR011042">
    <property type="entry name" value="6-blade_b-propeller_TolB-like"/>
</dbReference>
<dbReference type="EMBL" id="DRLF01000477">
    <property type="protein sequence ID" value="HEC07919.1"/>
    <property type="molecule type" value="Genomic_DNA"/>
</dbReference>
<protein>
    <submittedName>
        <fullName evidence="1">Uncharacterized protein</fullName>
    </submittedName>
</protein>
<comment type="caution">
    <text evidence="1">The sequence shown here is derived from an EMBL/GenBank/DDBJ whole genome shotgun (WGS) entry which is preliminary data.</text>
</comment>